<dbReference type="PANTHER" id="PTHR38568">
    <property type="entry name" value="DUF445 DOMAIN-CONTAINING PROTEIN-RELATED"/>
    <property type="match status" value="1"/>
</dbReference>
<keyword evidence="3" id="KW-1185">Reference proteome</keyword>
<dbReference type="eggNOG" id="COG2733">
    <property type="taxonomic scope" value="Bacteria"/>
</dbReference>
<evidence type="ECO:0000256" key="1">
    <source>
        <dbReference type="SAM" id="Phobius"/>
    </source>
</evidence>
<dbReference type="AlphaFoldDB" id="A0A0F4PU55"/>
<dbReference type="PANTHER" id="PTHR38568:SF1">
    <property type="entry name" value="DUF445 DOMAIN-CONTAINING PROTEIN"/>
    <property type="match status" value="1"/>
</dbReference>
<gene>
    <name evidence="2" type="ORF">TW72_03430</name>
</gene>
<sequence length="226" mass="24979">MNKSSVTSLIALIVTLVGWHLEQPLLLSMGLFALSGALTNWLAVHMLFEKVPLLYGSGVVQIKFNAFKQGIHELIEEQFLSPENLKKASAQMPAPQMDALINHLDMSLAFDKLVQVIEQSQFGSMLGMFGGRAALEPMREPFADKMREAIAEMLQDEQTREQIIAQLGGGSDLQAQVKQLVSQRLDELTPAMVKEIIQTMIRAHLGWLVVWGGVFGGAFGALAYWL</sequence>
<evidence type="ECO:0008006" key="4">
    <source>
        <dbReference type="Google" id="ProtNLM"/>
    </source>
</evidence>
<keyword evidence="1" id="KW-0472">Membrane</keyword>
<dbReference type="GeneID" id="58227535"/>
<dbReference type="EMBL" id="JXXZ01000003">
    <property type="protein sequence ID" value="KJZ01347.1"/>
    <property type="molecule type" value="Genomic_DNA"/>
</dbReference>
<accession>A0A0F4PU55</accession>
<dbReference type="OrthoDB" id="5565224at2"/>
<protein>
    <recommendedName>
        <fullName evidence="4">DUF445 domain-containing protein</fullName>
    </recommendedName>
</protein>
<reference evidence="2 3" key="1">
    <citation type="journal article" date="2015" name="BMC Genomics">
        <title>Genome mining reveals unlocked bioactive potential of marine Gram-negative bacteria.</title>
        <authorList>
            <person name="Machado H."/>
            <person name="Sonnenschein E.C."/>
            <person name="Melchiorsen J."/>
            <person name="Gram L."/>
        </authorList>
    </citation>
    <scope>NUCLEOTIDE SEQUENCE [LARGE SCALE GENOMIC DNA]</scope>
    <source>
        <strain evidence="2 3">S3137</strain>
    </source>
</reference>
<evidence type="ECO:0000313" key="2">
    <source>
        <dbReference type="EMBL" id="KJZ01347.1"/>
    </source>
</evidence>
<keyword evidence="1" id="KW-1133">Transmembrane helix</keyword>
<name>A0A0F4PU55_9GAMM</name>
<evidence type="ECO:0000313" key="3">
    <source>
        <dbReference type="Proteomes" id="UP000033664"/>
    </source>
</evidence>
<feature type="transmembrane region" description="Helical" evidence="1">
    <location>
        <begin position="205"/>
        <end position="225"/>
    </location>
</feature>
<dbReference type="RefSeq" id="WP_045978707.1">
    <property type="nucleotide sequence ID" value="NZ_CP023396.1"/>
</dbReference>
<dbReference type="Proteomes" id="UP000033664">
    <property type="component" value="Unassembled WGS sequence"/>
</dbReference>
<comment type="caution">
    <text evidence="2">The sequence shown here is derived from an EMBL/GenBank/DDBJ whole genome shotgun (WGS) entry which is preliminary data.</text>
</comment>
<organism evidence="2 3">
    <name type="scientific">Pseudoalteromonas ruthenica</name>
    <dbReference type="NCBI Taxonomy" id="151081"/>
    <lineage>
        <taxon>Bacteria</taxon>
        <taxon>Pseudomonadati</taxon>
        <taxon>Pseudomonadota</taxon>
        <taxon>Gammaproteobacteria</taxon>
        <taxon>Alteromonadales</taxon>
        <taxon>Pseudoalteromonadaceae</taxon>
        <taxon>Pseudoalteromonas</taxon>
    </lineage>
</organism>
<feature type="transmembrane region" description="Helical" evidence="1">
    <location>
        <begin position="28"/>
        <end position="48"/>
    </location>
</feature>
<proteinExistence type="predicted"/>
<keyword evidence="1" id="KW-0812">Transmembrane</keyword>
<dbReference type="PATRIC" id="fig|151081.8.peg.965"/>